<dbReference type="InterPro" id="IPR018794">
    <property type="entry name" value="UPF0538"/>
</dbReference>
<keyword evidence="3" id="KW-1185">Reference proteome</keyword>
<dbReference type="eggNOG" id="KOG4147">
    <property type="taxonomic scope" value="Eukaryota"/>
</dbReference>
<dbReference type="AlphaFoldDB" id="R4XFH9"/>
<proteinExistence type="inferred from homology"/>
<organism evidence="2 3">
    <name type="scientific">Taphrina deformans (strain PYCC 5710 / ATCC 11124 / CBS 356.35 / IMI 108563 / JCM 9778 / NBRC 8474)</name>
    <name type="common">Peach leaf curl fungus</name>
    <name type="synonym">Lalaria deformans</name>
    <dbReference type="NCBI Taxonomy" id="1097556"/>
    <lineage>
        <taxon>Eukaryota</taxon>
        <taxon>Fungi</taxon>
        <taxon>Dikarya</taxon>
        <taxon>Ascomycota</taxon>
        <taxon>Taphrinomycotina</taxon>
        <taxon>Taphrinomycetes</taxon>
        <taxon>Taphrinales</taxon>
        <taxon>Taphrinaceae</taxon>
        <taxon>Taphrina</taxon>
    </lineage>
</organism>
<reference evidence="2 3" key="1">
    <citation type="journal article" date="2013" name="MBio">
        <title>Genome sequencing of the plant pathogen Taphrina deformans, the causal agent of peach leaf curl.</title>
        <authorList>
            <person name="Cisse O.H."/>
            <person name="Almeida J.M.G.C.F."/>
            <person name="Fonseca A."/>
            <person name="Kumar A.A."/>
            <person name="Salojaervi J."/>
            <person name="Overmyer K."/>
            <person name="Hauser P.M."/>
            <person name="Pagni M."/>
        </authorList>
    </citation>
    <scope>NUCLEOTIDE SEQUENCE [LARGE SCALE GENOMIC DNA]</scope>
    <source>
        <strain evidence="3">PYCC 5710 / ATCC 11124 / CBS 356.35 / IMI 108563 / JCM 9778 / NBRC 8474</strain>
    </source>
</reference>
<gene>
    <name evidence="2" type="ORF">TAPDE_004994</name>
</gene>
<accession>R4XFH9</accession>
<dbReference type="PANTHER" id="PTHR18444:SF9">
    <property type="entry name" value="UPF0538 PROTEIN C2ORF76"/>
    <property type="match status" value="1"/>
</dbReference>
<evidence type="ECO:0000313" key="2">
    <source>
        <dbReference type="EMBL" id="CCG84526.2"/>
    </source>
</evidence>
<dbReference type="EMBL" id="CAHR02000257">
    <property type="protein sequence ID" value="CCG84526.2"/>
    <property type="molecule type" value="Genomic_DNA"/>
</dbReference>
<dbReference type="VEuPathDB" id="FungiDB:TAPDE_004994"/>
<comment type="caution">
    <text evidence="2">The sequence shown here is derived from an EMBL/GenBank/DDBJ whole genome shotgun (WGS) entry which is preliminary data.</text>
</comment>
<dbReference type="OrthoDB" id="937at2759"/>
<name>R4XFH9_TAPDE</name>
<dbReference type="Proteomes" id="UP000013776">
    <property type="component" value="Unassembled WGS sequence"/>
</dbReference>
<comment type="similarity">
    <text evidence="1">Belongs to the UPF0538 family.</text>
</comment>
<protein>
    <recommendedName>
        <fullName evidence="4">Cytoplasmic protein</fullName>
    </recommendedName>
</protein>
<evidence type="ECO:0000313" key="3">
    <source>
        <dbReference type="Proteomes" id="UP000013776"/>
    </source>
</evidence>
<dbReference type="Pfam" id="PF10209">
    <property type="entry name" value="DUF2340"/>
    <property type="match status" value="1"/>
</dbReference>
<evidence type="ECO:0000256" key="1">
    <source>
        <dbReference type="ARBA" id="ARBA00007176"/>
    </source>
</evidence>
<dbReference type="PANTHER" id="PTHR18444">
    <property type="entry name" value="UPF0538 FAMILY MEMBER"/>
    <property type="match status" value="1"/>
</dbReference>
<evidence type="ECO:0008006" key="4">
    <source>
        <dbReference type="Google" id="ProtNLM"/>
    </source>
</evidence>
<sequence length="131" mass="15232">MTDMSKVTDSVLTIRVIKSFPYRIVKNLVLQHVDLTSTTTSQLKELAQQQIASRAGWKVYKGITLDTLKLYTRAHGSKTTNLIINLDHEDWLLRDEHAILRDLGIENESELSFFKYDDYEAFKNDPTEKWI</sequence>